<dbReference type="CDD" id="cd16329">
    <property type="entry name" value="LolA_like"/>
    <property type="match status" value="1"/>
</dbReference>
<name>A0A9X1SRK2_9GAMM</name>
<reference evidence="1" key="1">
    <citation type="submission" date="2021-08" db="EMBL/GenBank/DDBJ databases">
        <title>Isolation and characterization of neutrophilic mixotrophic iron-oxidizing bacteria from deep-sea hydrothermal vents.</title>
        <authorList>
            <person name="He Y."/>
        </authorList>
    </citation>
    <scope>NUCLEOTIDE SEQUENCE</scope>
    <source>
        <strain evidence="1">IOP_13</strain>
    </source>
</reference>
<gene>
    <name evidence="1" type="ORF">K7H17_01000</name>
</gene>
<dbReference type="Gene3D" id="2.50.20.10">
    <property type="entry name" value="Lipoprotein localisation LolA/LolB/LppX"/>
    <property type="match status" value="1"/>
</dbReference>
<dbReference type="InterPro" id="IPR010752">
    <property type="entry name" value="DUF1329"/>
</dbReference>
<protein>
    <submittedName>
        <fullName evidence="1">DUF1329 domain-containing protein</fullName>
    </submittedName>
</protein>
<evidence type="ECO:0000313" key="1">
    <source>
        <dbReference type="EMBL" id="MCD1606446.1"/>
    </source>
</evidence>
<keyword evidence="2" id="KW-1185">Reference proteome</keyword>
<organism evidence="1 2">
    <name type="scientific">Stutzerimonas kunmingensis</name>
    <dbReference type="NCBI Taxonomy" id="1211807"/>
    <lineage>
        <taxon>Bacteria</taxon>
        <taxon>Pseudomonadati</taxon>
        <taxon>Pseudomonadota</taxon>
        <taxon>Gammaproteobacteria</taxon>
        <taxon>Pseudomonadales</taxon>
        <taxon>Pseudomonadaceae</taxon>
        <taxon>Stutzerimonas</taxon>
    </lineage>
</organism>
<sequence>MCLFLANQAWGNPNAARLGDDLTPFGSLRAGNAEGSIPAYSGGLSAAPEGFEAASGYWKNPFQDEKPLLRIDANNMHEYTDKLSEGQRKLLKTYPDYYMPIYPTHRTAGYPQHVLEATKRNASVCKTARDYLAVSEACRGGIPFPLPANGYEVMWNQMLSYYGETAIIAPHNRSWSIDVNGTRTMTADQKTFSERTFYQTALADRDPQMYWRTYSITQAPARKAGEITGLLDFIDPLAKPRRAWSYTAGQRRVKLAPEFAYDTPVASLGGGLLFDELFVFSGRMDRFNFKYLGTREMYIPYNNYDLYTPSERCNGEGQFTGTHINPACERFELHRVRVVEATLKEGMRHAYSKRVYYLDEDLSGAALVDAYDHNGELHRTMANTMVQLYDHGIPWAVRSHTYDFNKRMLTVLGDFYEGGFEVMDEPMSNRSLNPEAVTARETVR</sequence>
<accession>A0A9X1SRK2</accession>
<dbReference type="AlphaFoldDB" id="A0A9X1SRK2"/>
<proteinExistence type="predicted"/>
<evidence type="ECO:0000313" key="2">
    <source>
        <dbReference type="Proteomes" id="UP001138989"/>
    </source>
</evidence>
<comment type="caution">
    <text evidence="1">The sequence shown here is derived from an EMBL/GenBank/DDBJ whole genome shotgun (WGS) entry which is preliminary data.</text>
</comment>
<dbReference type="Pfam" id="PF07044">
    <property type="entry name" value="DUF1329"/>
    <property type="match status" value="1"/>
</dbReference>
<dbReference type="Proteomes" id="UP001138989">
    <property type="component" value="Unassembled WGS sequence"/>
</dbReference>
<dbReference type="EMBL" id="JAINWF010000001">
    <property type="protein sequence ID" value="MCD1606446.1"/>
    <property type="molecule type" value="Genomic_DNA"/>
</dbReference>